<evidence type="ECO:0000313" key="7">
    <source>
        <dbReference type="Proteomes" id="UP001497623"/>
    </source>
</evidence>
<dbReference type="Pfam" id="PF13499">
    <property type="entry name" value="EF-hand_7"/>
    <property type="match status" value="1"/>
</dbReference>
<evidence type="ECO:0000256" key="3">
    <source>
        <dbReference type="ARBA" id="ARBA00022837"/>
    </source>
</evidence>
<evidence type="ECO:0000256" key="4">
    <source>
        <dbReference type="SAM" id="MobiDB-lite"/>
    </source>
</evidence>
<evidence type="ECO:0000313" key="6">
    <source>
        <dbReference type="EMBL" id="CAL4122093.1"/>
    </source>
</evidence>
<dbReference type="PROSITE" id="PS50222">
    <property type="entry name" value="EF_HAND_2"/>
    <property type="match status" value="2"/>
</dbReference>
<dbReference type="PANTHER" id="PTHR34524">
    <property type="entry name" value="CALCYPHOSIN"/>
    <property type="match status" value="1"/>
</dbReference>
<evidence type="ECO:0000256" key="1">
    <source>
        <dbReference type="ARBA" id="ARBA00022723"/>
    </source>
</evidence>
<dbReference type="Gene3D" id="1.10.238.10">
    <property type="entry name" value="EF-hand"/>
    <property type="match status" value="2"/>
</dbReference>
<organism evidence="6 7">
    <name type="scientific">Meganyctiphanes norvegica</name>
    <name type="common">Northern krill</name>
    <name type="synonym">Thysanopoda norvegica</name>
    <dbReference type="NCBI Taxonomy" id="48144"/>
    <lineage>
        <taxon>Eukaryota</taxon>
        <taxon>Metazoa</taxon>
        <taxon>Ecdysozoa</taxon>
        <taxon>Arthropoda</taxon>
        <taxon>Crustacea</taxon>
        <taxon>Multicrustacea</taxon>
        <taxon>Malacostraca</taxon>
        <taxon>Eumalacostraca</taxon>
        <taxon>Eucarida</taxon>
        <taxon>Euphausiacea</taxon>
        <taxon>Euphausiidae</taxon>
        <taxon>Meganyctiphanes</taxon>
    </lineage>
</organism>
<keyword evidence="2" id="KW-0677">Repeat</keyword>
<reference evidence="6 7" key="1">
    <citation type="submission" date="2024-05" db="EMBL/GenBank/DDBJ databases">
        <authorList>
            <person name="Wallberg A."/>
        </authorList>
    </citation>
    <scope>NUCLEOTIDE SEQUENCE [LARGE SCALE GENOMIC DNA]</scope>
</reference>
<gene>
    <name evidence="6" type="ORF">MNOR_LOCUS22817</name>
</gene>
<dbReference type="InterPro" id="IPR051581">
    <property type="entry name" value="Ca-bind"/>
</dbReference>
<dbReference type="InterPro" id="IPR011992">
    <property type="entry name" value="EF-hand-dom_pair"/>
</dbReference>
<dbReference type="PANTHER" id="PTHR34524:SF6">
    <property type="entry name" value="CALCYPHOSINE LIKE"/>
    <property type="match status" value="1"/>
</dbReference>
<feature type="region of interest" description="Disordered" evidence="4">
    <location>
        <begin position="1"/>
        <end position="21"/>
    </location>
</feature>
<dbReference type="PROSITE" id="PS00018">
    <property type="entry name" value="EF_HAND_1"/>
    <property type="match status" value="2"/>
</dbReference>
<dbReference type="SMART" id="SM00054">
    <property type="entry name" value="EFh"/>
    <property type="match status" value="2"/>
</dbReference>
<evidence type="ECO:0000256" key="2">
    <source>
        <dbReference type="ARBA" id="ARBA00022737"/>
    </source>
</evidence>
<dbReference type="GO" id="GO:0005509">
    <property type="term" value="F:calcium ion binding"/>
    <property type="evidence" value="ECO:0007669"/>
    <property type="project" value="InterPro"/>
</dbReference>
<proteinExistence type="predicted"/>
<dbReference type="InterPro" id="IPR018247">
    <property type="entry name" value="EF_Hand_1_Ca_BS"/>
</dbReference>
<name>A0AAV2RAN6_MEGNR</name>
<evidence type="ECO:0000259" key="5">
    <source>
        <dbReference type="PROSITE" id="PS50222"/>
    </source>
</evidence>
<protein>
    <recommendedName>
        <fullName evidence="5">EF-hand domain-containing protein</fullName>
    </recommendedName>
</protein>
<dbReference type="AlphaFoldDB" id="A0AAV2RAN6"/>
<keyword evidence="3" id="KW-0106">Calcium</keyword>
<sequence length="214" mass="24362">MSRRPVSASSRNEEEMMSAARRKLATETDPLERLRLLCLARGSSGILGLGKVFRRMDDDKSNSLNLEEFTEGITDTGLDLNADDTEKLFNGFDKDGEGSVDFNEFIRAIRPAMNEKRMKLVEMAYDKMDRTDDGIVNLADLRGVYSVRQHPKYLSGELDEDQILKMYIAKFEGSTSTDGKITREEFYDYYSGVSASIDHDAYFDLMMRNAWGIK</sequence>
<dbReference type="Proteomes" id="UP001497623">
    <property type="component" value="Unassembled WGS sequence"/>
</dbReference>
<comment type="caution">
    <text evidence="6">The sequence shown here is derived from an EMBL/GenBank/DDBJ whole genome shotgun (WGS) entry which is preliminary data.</text>
</comment>
<dbReference type="SUPFAM" id="SSF47473">
    <property type="entry name" value="EF-hand"/>
    <property type="match status" value="1"/>
</dbReference>
<keyword evidence="1" id="KW-0479">Metal-binding</keyword>
<feature type="domain" description="EF-hand" evidence="5">
    <location>
        <begin position="44"/>
        <end position="79"/>
    </location>
</feature>
<keyword evidence="7" id="KW-1185">Reference proteome</keyword>
<dbReference type="InterPro" id="IPR002048">
    <property type="entry name" value="EF_hand_dom"/>
</dbReference>
<accession>A0AAV2RAN6</accession>
<feature type="domain" description="EF-hand" evidence="5">
    <location>
        <begin position="80"/>
        <end position="115"/>
    </location>
</feature>
<dbReference type="EMBL" id="CAXKWB010019544">
    <property type="protein sequence ID" value="CAL4122093.1"/>
    <property type="molecule type" value="Genomic_DNA"/>
</dbReference>